<dbReference type="InterPro" id="IPR013785">
    <property type="entry name" value="Aldolase_TIM"/>
</dbReference>
<name>A0ABU6FE54_9ACTN</name>
<reference evidence="4 5" key="1">
    <citation type="submission" date="2022-10" db="EMBL/GenBank/DDBJ databases">
        <authorList>
            <person name="Xie J."/>
            <person name="Shen N."/>
        </authorList>
    </citation>
    <scope>NUCLEOTIDE SEQUENCE [LARGE SCALE GENOMIC DNA]</scope>
    <source>
        <strain evidence="4 5">YIM65594</strain>
    </source>
</reference>
<dbReference type="SMART" id="SM01130">
    <property type="entry name" value="DHDPS"/>
    <property type="match status" value="1"/>
</dbReference>
<organism evidence="4 5">
    <name type="scientific">Streptomyces endophyticus</name>
    <dbReference type="NCBI Taxonomy" id="714166"/>
    <lineage>
        <taxon>Bacteria</taxon>
        <taxon>Bacillati</taxon>
        <taxon>Actinomycetota</taxon>
        <taxon>Actinomycetes</taxon>
        <taxon>Kitasatosporales</taxon>
        <taxon>Streptomycetaceae</taxon>
        <taxon>Streptomyces</taxon>
    </lineage>
</organism>
<protein>
    <submittedName>
        <fullName evidence="4">Dihydrodipicolinate synthase family protein</fullName>
    </submittedName>
</protein>
<dbReference type="RefSeq" id="WP_326021726.1">
    <property type="nucleotide sequence ID" value="NZ_JAOZYC010000164.1"/>
</dbReference>
<evidence type="ECO:0000313" key="4">
    <source>
        <dbReference type="EMBL" id="MEB8342321.1"/>
    </source>
</evidence>
<dbReference type="InterPro" id="IPR002220">
    <property type="entry name" value="DapA-like"/>
</dbReference>
<dbReference type="Proteomes" id="UP001354931">
    <property type="component" value="Unassembled WGS sequence"/>
</dbReference>
<comment type="similarity">
    <text evidence="1 3">Belongs to the DapA family.</text>
</comment>
<sequence>MTHHLAPGVWGVVATPFAGPSLDVDEASLARLVRHYADIGTSGLTVLGVFGEAARLDAAERRRVLDTVVAAVDLPLVVGVTALSTAPAIEEAEQIRAALGDRLAALMVQVNSPRPEVVTEHLGAVHKATGAPIVVQDYPVSSGVRITTPDLVTVVRELPSAAAVKAEAPPTPAAVAALTGALDVPVFGGLGGLGLLDELAAGAAGAMTGFSCPEGLLACVEAYRVGGYEAARAAYAPYLPLVNFEAQAGIGLAVRKEAIRRRGLIEASGVRPPAPTMPAALGPQLDRHLAATPGALASGEEVR</sequence>
<evidence type="ECO:0000256" key="1">
    <source>
        <dbReference type="ARBA" id="ARBA00007592"/>
    </source>
</evidence>
<evidence type="ECO:0000256" key="2">
    <source>
        <dbReference type="ARBA" id="ARBA00023239"/>
    </source>
</evidence>
<keyword evidence="5" id="KW-1185">Reference proteome</keyword>
<dbReference type="PIRSF" id="PIRSF001365">
    <property type="entry name" value="DHDPS"/>
    <property type="match status" value="1"/>
</dbReference>
<dbReference type="PANTHER" id="PTHR12128:SF66">
    <property type="entry name" value="4-HYDROXY-2-OXOGLUTARATE ALDOLASE, MITOCHONDRIAL"/>
    <property type="match status" value="1"/>
</dbReference>
<dbReference type="Gene3D" id="3.20.20.70">
    <property type="entry name" value="Aldolase class I"/>
    <property type="match status" value="1"/>
</dbReference>
<dbReference type="PANTHER" id="PTHR12128">
    <property type="entry name" value="DIHYDRODIPICOLINATE SYNTHASE"/>
    <property type="match status" value="1"/>
</dbReference>
<gene>
    <name evidence="4" type="ORF">OKJ99_32985</name>
</gene>
<keyword evidence="2 3" id="KW-0456">Lyase</keyword>
<dbReference type="SUPFAM" id="SSF51569">
    <property type="entry name" value="Aldolase"/>
    <property type="match status" value="1"/>
</dbReference>
<comment type="caution">
    <text evidence="4">The sequence shown here is derived from an EMBL/GenBank/DDBJ whole genome shotgun (WGS) entry which is preliminary data.</text>
</comment>
<dbReference type="PRINTS" id="PR00146">
    <property type="entry name" value="DHPICSNTHASE"/>
</dbReference>
<evidence type="ECO:0000313" key="5">
    <source>
        <dbReference type="Proteomes" id="UP001354931"/>
    </source>
</evidence>
<accession>A0ABU6FE54</accession>
<dbReference type="EMBL" id="JAOZYC010000164">
    <property type="protein sequence ID" value="MEB8342321.1"/>
    <property type="molecule type" value="Genomic_DNA"/>
</dbReference>
<dbReference type="Pfam" id="PF00701">
    <property type="entry name" value="DHDPS"/>
    <property type="match status" value="1"/>
</dbReference>
<proteinExistence type="inferred from homology"/>
<evidence type="ECO:0000256" key="3">
    <source>
        <dbReference type="PIRNR" id="PIRNR001365"/>
    </source>
</evidence>
<dbReference type="CDD" id="cd00408">
    <property type="entry name" value="DHDPS-like"/>
    <property type="match status" value="1"/>
</dbReference>